<sequence length="342" mass="36840">MALVVKSLHWTQKVALVRHNLHAASRSGDFTFFRVLQAHGLIQGTNSAAALTAMLGDDADAVLSAVDDLNAGIAQVHQDAFKNVYDGLKAYLAEHDEPNELAGKSKIYVDSTMQKQMADMAIDKMTSAATMLIQQQPAHVQDITADIWMMGATIIADPMDICLKQMDLLETHMDDFIRLEDSWSTVKSSVSCAVAALRGIYNLMAINEPHPDGRTSRSASFAQATGGVFRRLSSAFATTSLAGPSPASSRQPSVAQSSANSSSRSNSIVPEYRTPNFLRNSVSSACPTSLPPNNVFFQHTPLSTIPPTPFSEESVNPFDTTDVPPVPTLPNAMTEQAVMTLV</sequence>
<organism evidence="1 2">
    <name type="scientific">Zalaria obscura</name>
    <dbReference type="NCBI Taxonomy" id="2024903"/>
    <lineage>
        <taxon>Eukaryota</taxon>
        <taxon>Fungi</taxon>
        <taxon>Dikarya</taxon>
        <taxon>Ascomycota</taxon>
        <taxon>Pezizomycotina</taxon>
        <taxon>Dothideomycetes</taxon>
        <taxon>Dothideomycetidae</taxon>
        <taxon>Dothideales</taxon>
        <taxon>Zalariaceae</taxon>
        <taxon>Zalaria</taxon>
    </lineage>
</organism>
<accession>A0ACC3S3I4</accession>
<name>A0ACC3S3I4_9PEZI</name>
<dbReference type="Proteomes" id="UP001320706">
    <property type="component" value="Unassembled WGS sequence"/>
</dbReference>
<proteinExistence type="predicted"/>
<protein>
    <submittedName>
        <fullName evidence="1">Uncharacterized protein</fullName>
    </submittedName>
</protein>
<comment type="caution">
    <text evidence="1">The sequence shown here is derived from an EMBL/GenBank/DDBJ whole genome shotgun (WGS) entry which is preliminary data.</text>
</comment>
<gene>
    <name evidence="1" type="ORF">M8818_007372</name>
</gene>
<dbReference type="EMBL" id="JAMKPW020000043">
    <property type="protein sequence ID" value="KAK8194184.1"/>
    <property type="molecule type" value="Genomic_DNA"/>
</dbReference>
<keyword evidence="2" id="KW-1185">Reference proteome</keyword>
<evidence type="ECO:0000313" key="1">
    <source>
        <dbReference type="EMBL" id="KAK8194184.1"/>
    </source>
</evidence>
<evidence type="ECO:0000313" key="2">
    <source>
        <dbReference type="Proteomes" id="UP001320706"/>
    </source>
</evidence>
<reference evidence="1" key="1">
    <citation type="submission" date="2024-02" db="EMBL/GenBank/DDBJ databases">
        <title>Metagenome Assembled Genome of Zalaria obscura JY119.</title>
        <authorList>
            <person name="Vighnesh L."/>
            <person name="Jagadeeshwari U."/>
            <person name="Venkata Ramana C."/>
            <person name="Sasikala C."/>
        </authorList>
    </citation>
    <scope>NUCLEOTIDE SEQUENCE</scope>
    <source>
        <strain evidence="1">JY119</strain>
    </source>
</reference>